<dbReference type="InterPro" id="IPR041010">
    <property type="entry name" value="Znf-ACC"/>
</dbReference>
<evidence type="ECO:0000256" key="11">
    <source>
        <dbReference type="ARBA" id="ARBA00023160"/>
    </source>
</evidence>
<evidence type="ECO:0000256" key="9">
    <source>
        <dbReference type="ARBA" id="ARBA00022840"/>
    </source>
</evidence>
<evidence type="ECO:0000313" key="16">
    <source>
        <dbReference type="EMBL" id="PZP49943.1"/>
    </source>
</evidence>
<dbReference type="InterPro" id="IPR011762">
    <property type="entry name" value="COA_CT_N"/>
</dbReference>
<evidence type="ECO:0000256" key="10">
    <source>
        <dbReference type="ARBA" id="ARBA00023098"/>
    </source>
</evidence>
<keyword evidence="9 13" id="KW-0067">ATP-binding</keyword>
<keyword evidence="10 13" id="KW-0443">Lipid metabolism</keyword>
<dbReference type="AlphaFoldDB" id="A0A2W5F598"/>
<feature type="binding site" evidence="13">
    <location>
        <position position="76"/>
    </location>
    <ligand>
        <name>Zn(2+)</name>
        <dbReference type="ChEBI" id="CHEBI:29105"/>
    </ligand>
</feature>
<evidence type="ECO:0000259" key="15">
    <source>
        <dbReference type="PROSITE" id="PS50980"/>
    </source>
</evidence>
<keyword evidence="3 13" id="KW-0808">Transferase</keyword>
<dbReference type="PROSITE" id="PS50980">
    <property type="entry name" value="COA_CT_NTER"/>
    <property type="match status" value="1"/>
</dbReference>
<evidence type="ECO:0000256" key="1">
    <source>
        <dbReference type="ARBA" id="ARBA00004496"/>
    </source>
</evidence>
<evidence type="ECO:0000256" key="14">
    <source>
        <dbReference type="SAM" id="MobiDB-lite"/>
    </source>
</evidence>
<feature type="binding site" evidence="13">
    <location>
        <position position="60"/>
    </location>
    <ligand>
        <name>Zn(2+)</name>
        <dbReference type="ChEBI" id="CHEBI:29105"/>
    </ligand>
</feature>
<feature type="compositionally biased region" description="Basic and acidic residues" evidence="14">
    <location>
        <begin position="19"/>
        <end position="29"/>
    </location>
</feature>
<feature type="domain" description="CoA carboxyltransferase N-terminal" evidence="15">
    <location>
        <begin position="53"/>
        <end position="309"/>
    </location>
</feature>
<keyword evidence="2 13" id="KW-0444">Lipid biosynthesis</keyword>
<dbReference type="EMBL" id="QFOI01000088">
    <property type="protein sequence ID" value="PZP49943.1"/>
    <property type="molecule type" value="Genomic_DNA"/>
</dbReference>
<dbReference type="GO" id="GO:0003989">
    <property type="term" value="F:acetyl-CoA carboxylase activity"/>
    <property type="evidence" value="ECO:0007669"/>
    <property type="project" value="InterPro"/>
</dbReference>
<gene>
    <name evidence="13" type="primary">accD</name>
    <name evidence="16" type="ORF">DI598_06680</name>
</gene>
<comment type="cofactor">
    <cofactor evidence="13">
        <name>Zn(2+)</name>
        <dbReference type="ChEBI" id="CHEBI:29105"/>
    </cofactor>
    <text evidence="13">Binds 1 zinc ion per subunit.</text>
</comment>
<comment type="similarity">
    <text evidence="13">Belongs to the AccD/PCCB family.</text>
</comment>
<evidence type="ECO:0000256" key="12">
    <source>
        <dbReference type="ARBA" id="ARBA00025280"/>
    </source>
</evidence>
<dbReference type="GO" id="GO:0009317">
    <property type="term" value="C:acetyl-CoA carboxylase complex"/>
    <property type="evidence" value="ECO:0007669"/>
    <property type="project" value="InterPro"/>
</dbReference>
<evidence type="ECO:0000256" key="2">
    <source>
        <dbReference type="ARBA" id="ARBA00022516"/>
    </source>
</evidence>
<dbReference type="InterPro" id="IPR029045">
    <property type="entry name" value="ClpP/crotonase-like_dom_sf"/>
</dbReference>
<dbReference type="SUPFAM" id="SSF52096">
    <property type="entry name" value="ClpP/crotonase"/>
    <property type="match status" value="1"/>
</dbReference>
<sequence length="309" mass="34603">MAEKEEKLNVSSQISTQDSENKTEQDSKDGWFHRLKKGILTTTSEKKDVPEGLWNKCPECGYICTTNELKENLFVCPKCNFHHRISSEDYFEVIFDEQKFKELFGELTSKDILGFTDTKPYAKRIKETESKTHLKDSMRVATGKVKGHDLVVACMDFSFIGGSLGSVMGEKIARAIDYSIKHKTPFLLISKSGGARMMESAFSLMQMAKTSGKLSQLSDAQVPYISLLTDPTFGGVTASFAMLGDLNIAEPGALIGFAGPRIIKETIRKDLPKGFQQSEFLLDHGFLDFIVDRKVLRDKLEQIIVLFQG</sequence>
<dbReference type="InterPro" id="IPR034733">
    <property type="entry name" value="AcCoA_carboxyl_beta"/>
</dbReference>
<dbReference type="EC" id="2.1.3.15" evidence="13"/>
<evidence type="ECO:0000256" key="3">
    <source>
        <dbReference type="ARBA" id="ARBA00022679"/>
    </source>
</evidence>
<comment type="function">
    <text evidence="12 13">Component of the acetyl coenzyme A carboxylase (ACC) complex. Biotin carboxylase (BC) catalyzes the carboxylation of biotin on its carrier protein (BCCP) and then the CO(2) group is transferred by the transcarboxylase to acetyl-CoA to form malonyl-CoA.</text>
</comment>
<comment type="subunit">
    <text evidence="13">Acetyl-CoA carboxylase is a heterohexamer composed of biotin carboxyl carrier protein (AccB), biotin carboxylase (AccC) and two subunits each of ACCase subunit alpha (AccA) and ACCase subunit beta (AccD).</text>
</comment>
<dbReference type="PANTHER" id="PTHR42995:SF5">
    <property type="entry name" value="ACETYL-COENZYME A CARBOXYLASE CARBOXYL TRANSFERASE SUBUNIT BETA, CHLOROPLASTIC"/>
    <property type="match status" value="1"/>
</dbReference>
<dbReference type="GO" id="GO:0005524">
    <property type="term" value="F:ATP binding"/>
    <property type="evidence" value="ECO:0007669"/>
    <property type="project" value="UniProtKB-KW"/>
</dbReference>
<evidence type="ECO:0000256" key="5">
    <source>
        <dbReference type="ARBA" id="ARBA00022741"/>
    </source>
</evidence>
<dbReference type="InterPro" id="IPR000438">
    <property type="entry name" value="Acetyl_CoA_COase_Trfase_b_su"/>
</dbReference>
<accession>A0A2W5F598</accession>
<feature type="zinc finger region" description="C4-type" evidence="13">
    <location>
        <begin position="57"/>
        <end position="79"/>
    </location>
</feature>
<dbReference type="PANTHER" id="PTHR42995">
    <property type="entry name" value="ACETYL-COENZYME A CARBOXYLASE CARBOXYL TRANSFERASE SUBUNIT BETA, CHLOROPLASTIC"/>
    <property type="match status" value="1"/>
</dbReference>
<protein>
    <recommendedName>
        <fullName evidence="13">Acetyl-coenzyme A carboxylase carboxyl transferase subunit beta</fullName>
        <shortName evidence="13">ACCase subunit beta</shortName>
        <shortName evidence="13">Acetyl-CoA carboxylase carboxyltransferase subunit beta</shortName>
        <ecNumber evidence="13">2.1.3.15</ecNumber>
    </recommendedName>
</protein>
<keyword evidence="4 13" id="KW-0479">Metal-binding</keyword>
<organism evidence="16 17">
    <name type="scientific">Pseudopedobacter saltans</name>
    <dbReference type="NCBI Taxonomy" id="151895"/>
    <lineage>
        <taxon>Bacteria</taxon>
        <taxon>Pseudomonadati</taxon>
        <taxon>Bacteroidota</taxon>
        <taxon>Sphingobacteriia</taxon>
        <taxon>Sphingobacteriales</taxon>
        <taxon>Sphingobacteriaceae</taxon>
        <taxon>Pseudopedobacter</taxon>
    </lineage>
</organism>
<comment type="caution">
    <text evidence="16">The sequence shown here is derived from an EMBL/GenBank/DDBJ whole genome shotgun (WGS) entry which is preliminary data.</text>
</comment>
<dbReference type="Proteomes" id="UP000249645">
    <property type="component" value="Unassembled WGS sequence"/>
</dbReference>
<feature type="binding site" evidence="13">
    <location>
        <position position="79"/>
    </location>
    <ligand>
        <name>Zn(2+)</name>
        <dbReference type="ChEBI" id="CHEBI:29105"/>
    </ligand>
</feature>
<evidence type="ECO:0000313" key="17">
    <source>
        <dbReference type="Proteomes" id="UP000249645"/>
    </source>
</evidence>
<feature type="binding site" evidence="13">
    <location>
        <position position="57"/>
    </location>
    <ligand>
        <name>Zn(2+)</name>
        <dbReference type="ChEBI" id="CHEBI:29105"/>
    </ligand>
</feature>
<keyword evidence="13" id="KW-0963">Cytoplasm</keyword>
<dbReference type="Pfam" id="PF01039">
    <property type="entry name" value="Carboxyl_trans"/>
    <property type="match status" value="1"/>
</dbReference>
<dbReference type="Gene3D" id="3.90.226.10">
    <property type="entry name" value="2-enoyl-CoA Hydratase, Chain A, domain 1"/>
    <property type="match status" value="1"/>
</dbReference>
<comment type="subcellular location">
    <subcellularLocation>
        <location evidence="1 13">Cytoplasm</location>
    </subcellularLocation>
</comment>
<keyword evidence="11 13" id="KW-0275">Fatty acid biosynthesis</keyword>
<evidence type="ECO:0000256" key="7">
    <source>
        <dbReference type="ARBA" id="ARBA00022832"/>
    </source>
</evidence>
<keyword evidence="7 13" id="KW-0276">Fatty acid metabolism</keyword>
<dbReference type="NCBIfam" id="TIGR00515">
    <property type="entry name" value="accD"/>
    <property type="match status" value="1"/>
</dbReference>
<evidence type="ECO:0000256" key="13">
    <source>
        <dbReference type="HAMAP-Rule" id="MF_01395"/>
    </source>
</evidence>
<dbReference type="HAMAP" id="MF_01395">
    <property type="entry name" value="AcetylCoA_CT_beta"/>
    <property type="match status" value="1"/>
</dbReference>
<evidence type="ECO:0000256" key="4">
    <source>
        <dbReference type="ARBA" id="ARBA00022723"/>
    </source>
</evidence>
<comment type="catalytic activity">
    <reaction evidence="13">
        <text>N(6)-carboxybiotinyl-L-lysyl-[protein] + acetyl-CoA = N(6)-biotinyl-L-lysyl-[protein] + malonyl-CoA</text>
        <dbReference type="Rhea" id="RHEA:54728"/>
        <dbReference type="Rhea" id="RHEA-COMP:10505"/>
        <dbReference type="Rhea" id="RHEA-COMP:10506"/>
        <dbReference type="ChEBI" id="CHEBI:57288"/>
        <dbReference type="ChEBI" id="CHEBI:57384"/>
        <dbReference type="ChEBI" id="CHEBI:83144"/>
        <dbReference type="ChEBI" id="CHEBI:83145"/>
        <dbReference type="EC" id="2.1.3.15"/>
    </reaction>
</comment>
<evidence type="ECO:0000256" key="6">
    <source>
        <dbReference type="ARBA" id="ARBA00022771"/>
    </source>
</evidence>
<feature type="compositionally biased region" description="Polar residues" evidence="14">
    <location>
        <begin position="9"/>
        <end position="18"/>
    </location>
</feature>
<dbReference type="GO" id="GO:2001295">
    <property type="term" value="P:malonyl-CoA biosynthetic process"/>
    <property type="evidence" value="ECO:0007669"/>
    <property type="project" value="UniProtKB-UniRule"/>
</dbReference>
<reference evidence="16 17" key="1">
    <citation type="submission" date="2017-11" db="EMBL/GenBank/DDBJ databases">
        <title>Infants hospitalized years apart are colonized by the same room-sourced microbial strains.</title>
        <authorList>
            <person name="Brooks B."/>
            <person name="Olm M.R."/>
            <person name="Firek B.A."/>
            <person name="Baker R."/>
            <person name="Thomas B.C."/>
            <person name="Morowitz M.J."/>
            <person name="Banfield J.F."/>
        </authorList>
    </citation>
    <scope>NUCLEOTIDE SEQUENCE [LARGE SCALE GENOMIC DNA]</scope>
    <source>
        <strain evidence="16">S2_009_000_R2_76</strain>
    </source>
</reference>
<keyword evidence="8 13" id="KW-0862">Zinc</keyword>
<dbReference type="GO" id="GO:0006633">
    <property type="term" value="P:fatty acid biosynthetic process"/>
    <property type="evidence" value="ECO:0007669"/>
    <property type="project" value="UniProtKB-KW"/>
</dbReference>
<dbReference type="UniPathway" id="UPA00655">
    <property type="reaction ID" value="UER00711"/>
</dbReference>
<dbReference type="PRINTS" id="PR01070">
    <property type="entry name" value="ACCCTRFRASEB"/>
</dbReference>
<proteinExistence type="inferred from homology"/>
<comment type="pathway">
    <text evidence="13">Lipid metabolism; malonyl-CoA biosynthesis; malonyl-CoA from acetyl-CoA: step 1/1.</text>
</comment>
<dbReference type="Pfam" id="PF17848">
    <property type="entry name" value="Zn_ribbon_ACC"/>
    <property type="match status" value="1"/>
</dbReference>
<dbReference type="GO" id="GO:0016743">
    <property type="term" value="F:carboxyl- or carbamoyltransferase activity"/>
    <property type="evidence" value="ECO:0007669"/>
    <property type="project" value="UniProtKB-UniRule"/>
</dbReference>
<feature type="region of interest" description="Disordered" evidence="14">
    <location>
        <begin position="1"/>
        <end position="29"/>
    </location>
</feature>
<keyword evidence="6 13" id="KW-0863">Zinc-finger</keyword>
<dbReference type="GO" id="GO:0008270">
    <property type="term" value="F:zinc ion binding"/>
    <property type="evidence" value="ECO:0007669"/>
    <property type="project" value="UniProtKB-UniRule"/>
</dbReference>
<evidence type="ECO:0000256" key="8">
    <source>
        <dbReference type="ARBA" id="ARBA00022833"/>
    </source>
</evidence>
<name>A0A2W5F598_9SPHI</name>
<keyword evidence="5 13" id="KW-0547">Nucleotide-binding</keyword>